<proteinExistence type="predicted"/>
<sequence>MTAKLHLEGFSFENMKDKLGAVVRSLTSYHRAKGSSTQPFYKNTGIRLATIISLGPYSCGSLSFFFPSKIPWPIRC</sequence>
<dbReference type="EMBL" id="CM007648">
    <property type="protein sequence ID" value="ONM14857.1"/>
    <property type="molecule type" value="Genomic_DNA"/>
</dbReference>
<protein>
    <submittedName>
        <fullName evidence="1">Uncharacterized protein</fullName>
    </submittedName>
</protein>
<organism evidence="1">
    <name type="scientific">Zea mays</name>
    <name type="common">Maize</name>
    <dbReference type="NCBI Taxonomy" id="4577"/>
    <lineage>
        <taxon>Eukaryota</taxon>
        <taxon>Viridiplantae</taxon>
        <taxon>Streptophyta</taxon>
        <taxon>Embryophyta</taxon>
        <taxon>Tracheophyta</taxon>
        <taxon>Spermatophyta</taxon>
        <taxon>Magnoliopsida</taxon>
        <taxon>Liliopsida</taxon>
        <taxon>Poales</taxon>
        <taxon>Poaceae</taxon>
        <taxon>PACMAD clade</taxon>
        <taxon>Panicoideae</taxon>
        <taxon>Andropogonodae</taxon>
        <taxon>Andropogoneae</taxon>
        <taxon>Tripsacinae</taxon>
        <taxon>Zea</taxon>
    </lineage>
</organism>
<evidence type="ECO:0000313" key="1">
    <source>
        <dbReference type="EMBL" id="ONM14857.1"/>
    </source>
</evidence>
<accession>A0A1D6E2N0</accession>
<reference evidence="1" key="1">
    <citation type="submission" date="2015-12" db="EMBL/GenBank/DDBJ databases">
        <title>Update maize B73 reference genome by single molecule sequencing technologies.</title>
        <authorList>
            <consortium name="Maize Genome Sequencing Project"/>
            <person name="Ware D."/>
        </authorList>
    </citation>
    <scope>NUCLEOTIDE SEQUENCE [LARGE SCALE GENOMIC DNA]</scope>
    <source>
        <tissue evidence="1">Seedling</tissue>
    </source>
</reference>
<dbReference type="AlphaFoldDB" id="A0A1D6E2N0"/>
<name>A0A1D6E2N0_MAIZE</name>
<gene>
    <name evidence="1" type="ORF">ZEAMMB73_Zm00001d002640</name>
</gene>